<evidence type="ECO:0000313" key="3">
    <source>
        <dbReference type="EMBL" id="GAJ12438.1"/>
    </source>
</evidence>
<dbReference type="GO" id="GO:0008448">
    <property type="term" value="F:N-acetylglucosamine-6-phosphate deacetylase activity"/>
    <property type="evidence" value="ECO:0007669"/>
    <property type="project" value="TreeGrafter"/>
</dbReference>
<dbReference type="InterPro" id="IPR006680">
    <property type="entry name" value="Amidohydro-rel"/>
</dbReference>
<dbReference type="EMBL" id="BARW01032364">
    <property type="protein sequence ID" value="GAJ12438.1"/>
    <property type="molecule type" value="Genomic_DNA"/>
</dbReference>
<reference evidence="3" key="1">
    <citation type="journal article" date="2014" name="Front. Microbiol.">
        <title>High frequency of phylogenetically diverse reductive dehalogenase-homologous genes in deep subseafloor sedimentary metagenomes.</title>
        <authorList>
            <person name="Kawai M."/>
            <person name="Futagami T."/>
            <person name="Toyoda A."/>
            <person name="Takaki Y."/>
            <person name="Nishi S."/>
            <person name="Hori S."/>
            <person name="Arai W."/>
            <person name="Tsubouchi T."/>
            <person name="Morono Y."/>
            <person name="Uchiyama I."/>
            <person name="Ito T."/>
            <person name="Fujiyama A."/>
            <person name="Inagaki F."/>
            <person name="Takami H."/>
        </authorList>
    </citation>
    <scope>NUCLEOTIDE SEQUENCE</scope>
    <source>
        <strain evidence="3">Expedition CK06-06</strain>
    </source>
</reference>
<dbReference type="PANTHER" id="PTHR11113">
    <property type="entry name" value="N-ACETYLGLUCOSAMINE-6-PHOSPHATE DEACETYLASE"/>
    <property type="match status" value="1"/>
</dbReference>
<dbReference type="InterPro" id="IPR032466">
    <property type="entry name" value="Metal_Hydrolase"/>
</dbReference>
<dbReference type="PANTHER" id="PTHR11113:SF14">
    <property type="entry name" value="N-ACETYLGLUCOSAMINE-6-PHOSPHATE DEACETYLASE"/>
    <property type="match status" value="1"/>
</dbReference>
<feature type="non-terminal residue" evidence="3">
    <location>
        <position position="1"/>
    </location>
</feature>
<evidence type="ECO:0000259" key="2">
    <source>
        <dbReference type="Pfam" id="PF01979"/>
    </source>
</evidence>
<evidence type="ECO:0000256" key="1">
    <source>
        <dbReference type="ARBA" id="ARBA00022801"/>
    </source>
</evidence>
<keyword evidence="1" id="KW-0378">Hydrolase</keyword>
<dbReference type="Gene3D" id="3.20.20.140">
    <property type="entry name" value="Metal-dependent hydrolases"/>
    <property type="match status" value="1"/>
</dbReference>
<dbReference type="AlphaFoldDB" id="X1U4D5"/>
<protein>
    <recommendedName>
        <fullName evidence="2">Amidohydrolase-related domain-containing protein</fullName>
    </recommendedName>
</protein>
<organism evidence="3">
    <name type="scientific">marine sediment metagenome</name>
    <dbReference type="NCBI Taxonomy" id="412755"/>
    <lineage>
        <taxon>unclassified sequences</taxon>
        <taxon>metagenomes</taxon>
        <taxon>ecological metagenomes</taxon>
    </lineage>
</organism>
<dbReference type="InterPro" id="IPR011059">
    <property type="entry name" value="Metal-dep_hydrolase_composite"/>
</dbReference>
<dbReference type="SUPFAM" id="SSF51556">
    <property type="entry name" value="Metallo-dependent hydrolases"/>
    <property type="match status" value="1"/>
</dbReference>
<dbReference type="GO" id="GO:0006046">
    <property type="term" value="P:N-acetylglucosamine catabolic process"/>
    <property type="evidence" value="ECO:0007669"/>
    <property type="project" value="TreeGrafter"/>
</dbReference>
<feature type="domain" description="Amidohydrolase-related" evidence="2">
    <location>
        <begin position="83"/>
        <end position="146"/>
    </location>
</feature>
<comment type="caution">
    <text evidence="3">The sequence shown here is derived from an EMBL/GenBank/DDBJ whole genome shotgun (WGS) entry which is preliminary data.</text>
</comment>
<proteinExistence type="predicted"/>
<sequence>DRLTASIIVDGHHLRPEEVQTFFKVKGRDRTILVSDTNKLAAMPPGEYERHGKKVLVTPEGMITVPGKGILAGASFPVSVCVGNVMKFTNCSLADAIHMASINPARLLSLSDRGEIRPGKRADLILFELKDYRLDIKKTIVGGKIVYSAK</sequence>
<name>X1U4D5_9ZZZZ</name>
<dbReference type="Pfam" id="PF01979">
    <property type="entry name" value="Amidohydro_1"/>
    <property type="match status" value="1"/>
</dbReference>
<accession>X1U4D5</accession>
<dbReference type="SUPFAM" id="SSF51338">
    <property type="entry name" value="Composite domain of metallo-dependent hydrolases"/>
    <property type="match status" value="1"/>
</dbReference>
<gene>
    <name evidence="3" type="ORF">S12H4_51244</name>
</gene>